<reference evidence="1 2" key="1">
    <citation type="journal article" date="2019" name="Commun. Biol.">
        <title>The bagworm genome reveals a unique fibroin gene that provides high tensile strength.</title>
        <authorList>
            <person name="Kono N."/>
            <person name="Nakamura H."/>
            <person name="Ohtoshi R."/>
            <person name="Tomita M."/>
            <person name="Numata K."/>
            <person name="Arakawa K."/>
        </authorList>
    </citation>
    <scope>NUCLEOTIDE SEQUENCE [LARGE SCALE GENOMIC DNA]</scope>
</reference>
<name>A0A4C1VTT6_EUMVA</name>
<accession>A0A4C1VTT6</accession>
<sequence>MTSRRKYECYQVWTHCTEEGGSNIDLLEKKHKSVFRTYKKAIGLSKPKYVSRIGKRWTRYPSGSHAIWFLAEALQVILLMDQIIVNKIGLASPLILYGALGKSVFHSRMIKIIDIRALMSSVDEVIGTLLFGGSLRDLTVDFENYP</sequence>
<comment type="caution">
    <text evidence="1">The sequence shown here is derived from an EMBL/GenBank/DDBJ whole genome shotgun (WGS) entry which is preliminary data.</text>
</comment>
<evidence type="ECO:0000313" key="2">
    <source>
        <dbReference type="Proteomes" id="UP000299102"/>
    </source>
</evidence>
<dbReference type="OrthoDB" id="10065625at2759"/>
<dbReference type="EMBL" id="BGZK01000420">
    <property type="protein sequence ID" value="GBP42528.1"/>
    <property type="molecule type" value="Genomic_DNA"/>
</dbReference>
<protein>
    <submittedName>
        <fullName evidence="1">Uncharacterized protein</fullName>
    </submittedName>
</protein>
<organism evidence="1 2">
    <name type="scientific">Eumeta variegata</name>
    <name type="common">Bagworm moth</name>
    <name type="synonym">Eumeta japonica</name>
    <dbReference type="NCBI Taxonomy" id="151549"/>
    <lineage>
        <taxon>Eukaryota</taxon>
        <taxon>Metazoa</taxon>
        <taxon>Ecdysozoa</taxon>
        <taxon>Arthropoda</taxon>
        <taxon>Hexapoda</taxon>
        <taxon>Insecta</taxon>
        <taxon>Pterygota</taxon>
        <taxon>Neoptera</taxon>
        <taxon>Endopterygota</taxon>
        <taxon>Lepidoptera</taxon>
        <taxon>Glossata</taxon>
        <taxon>Ditrysia</taxon>
        <taxon>Tineoidea</taxon>
        <taxon>Psychidae</taxon>
        <taxon>Oiketicinae</taxon>
        <taxon>Eumeta</taxon>
    </lineage>
</organism>
<evidence type="ECO:0000313" key="1">
    <source>
        <dbReference type="EMBL" id="GBP42528.1"/>
    </source>
</evidence>
<gene>
    <name evidence="1" type="ORF">EVAR_81978_1</name>
</gene>
<proteinExistence type="predicted"/>
<dbReference type="Proteomes" id="UP000299102">
    <property type="component" value="Unassembled WGS sequence"/>
</dbReference>
<keyword evidence="2" id="KW-1185">Reference proteome</keyword>
<dbReference type="AlphaFoldDB" id="A0A4C1VTT6"/>